<sequence>MASLPSSLPFRPGASKGGWSRARTNHPIAEALPCGELRVISKSAAGATELKATEIRIEAYGDPRQLAPAAVSLPNPQRGQVLVRQTAIGVNFIDCYHRRGVFPLPALPGAIGVEAVGVVVATGPEVAGISVGDRVGYAGPPIGSYASARLLPARSLARLPDDIDDRTAAALMLKGMTAHMIFTRVRPLRSGDSVLVHAAAGGLGILLAQWARAKGARVIGTVSTEAKAEIARAAGCDEVIFYKRQDFVEETRRLTGGQGVDIVCEGIGGATLERSLDCLKPFGTAINLGQIGEPLSAVNLASLGPQRSLSVAVPGVFAHLRTLADLQAGVDEMLALVRSGVLTPRIGLELPLNDANEAHRALEAGETTGAIVLVPAAEFGA</sequence>
<dbReference type="Pfam" id="PF00107">
    <property type="entry name" value="ADH_zinc_N"/>
    <property type="match status" value="1"/>
</dbReference>
<evidence type="ECO:0000256" key="1">
    <source>
        <dbReference type="ARBA" id="ARBA00022857"/>
    </source>
</evidence>
<name>A0ABW6ZGJ2_9HYPH</name>
<dbReference type="PANTHER" id="PTHR48106">
    <property type="entry name" value="QUINONE OXIDOREDUCTASE PIG3-RELATED"/>
    <property type="match status" value="1"/>
</dbReference>
<dbReference type="InterPro" id="IPR013154">
    <property type="entry name" value="ADH-like_N"/>
</dbReference>
<evidence type="ECO:0000259" key="4">
    <source>
        <dbReference type="SMART" id="SM00829"/>
    </source>
</evidence>
<dbReference type="CDD" id="cd05286">
    <property type="entry name" value="QOR2"/>
    <property type="match status" value="1"/>
</dbReference>
<dbReference type="PANTHER" id="PTHR48106:SF13">
    <property type="entry name" value="QUINONE OXIDOREDUCTASE-RELATED"/>
    <property type="match status" value="1"/>
</dbReference>
<dbReference type="RefSeq" id="WP_374254381.1">
    <property type="nucleotide sequence ID" value="NZ_JBAFUR010000003.1"/>
</dbReference>
<feature type="region of interest" description="Disordered" evidence="3">
    <location>
        <begin position="1"/>
        <end position="22"/>
    </location>
</feature>
<dbReference type="InterPro" id="IPR047618">
    <property type="entry name" value="QOR-like"/>
</dbReference>
<dbReference type="Pfam" id="PF08240">
    <property type="entry name" value="ADH_N"/>
    <property type="match status" value="1"/>
</dbReference>
<dbReference type="InterPro" id="IPR002364">
    <property type="entry name" value="Quin_OxRdtase/zeta-crystal_CS"/>
</dbReference>
<dbReference type="Gene3D" id="3.90.180.10">
    <property type="entry name" value="Medium-chain alcohol dehydrogenases, catalytic domain"/>
    <property type="match status" value="1"/>
</dbReference>
<dbReference type="Gene3D" id="3.40.50.720">
    <property type="entry name" value="NAD(P)-binding Rossmann-like Domain"/>
    <property type="match status" value="1"/>
</dbReference>
<dbReference type="Proteomes" id="UP001604043">
    <property type="component" value="Unassembled WGS sequence"/>
</dbReference>
<dbReference type="InterPro" id="IPR011032">
    <property type="entry name" value="GroES-like_sf"/>
</dbReference>
<organism evidence="5 6">
    <name type="scientific">Xanthobacter aminoxidans</name>
    <dbReference type="NCBI Taxonomy" id="186280"/>
    <lineage>
        <taxon>Bacteria</taxon>
        <taxon>Pseudomonadati</taxon>
        <taxon>Pseudomonadota</taxon>
        <taxon>Alphaproteobacteria</taxon>
        <taxon>Hyphomicrobiales</taxon>
        <taxon>Xanthobacteraceae</taxon>
        <taxon>Xanthobacter</taxon>
    </lineage>
</organism>
<keyword evidence="6" id="KW-1185">Reference proteome</keyword>
<reference evidence="5 6" key="1">
    <citation type="submission" date="2024-02" db="EMBL/GenBank/DDBJ databases">
        <title>Expansion and revision of Xanthobacter and proposal of Roseixanthobacter gen. nov.</title>
        <authorList>
            <person name="Soltysiak M.P.M."/>
            <person name="Jalihal A."/>
            <person name="Ory A."/>
            <person name="Chrisophersen C."/>
            <person name="Lee A.D."/>
            <person name="Boulton J."/>
            <person name="Springer M."/>
        </authorList>
    </citation>
    <scope>NUCLEOTIDE SEQUENCE [LARGE SCALE GENOMIC DNA]</scope>
    <source>
        <strain evidence="5 6">CB5</strain>
    </source>
</reference>
<keyword evidence="1" id="KW-0521">NADP</keyword>
<dbReference type="InterPro" id="IPR020843">
    <property type="entry name" value="ER"/>
</dbReference>
<keyword evidence="2" id="KW-0560">Oxidoreductase</keyword>
<evidence type="ECO:0000313" key="5">
    <source>
        <dbReference type="EMBL" id="MFG1252940.1"/>
    </source>
</evidence>
<evidence type="ECO:0000256" key="2">
    <source>
        <dbReference type="ARBA" id="ARBA00023002"/>
    </source>
</evidence>
<dbReference type="SMART" id="SM00829">
    <property type="entry name" value="PKS_ER"/>
    <property type="match status" value="1"/>
</dbReference>
<accession>A0ABW6ZGJ2</accession>
<feature type="domain" description="Enoyl reductase (ER)" evidence="4">
    <location>
        <begin position="61"/>
        <end position="373"/>
    </location>
</feature>
<dbReference type="SUPFAM" id="SSF51735">
    <property type="entry name" value="NAD(P)-binding Rossmann-fold domains"/>
    <property type="match status" value="1"/>
</dbReference>
<dbReference type="InterPro" id="IPR036291">
    <property type="entry name" value="NAD(P)-bd_dom_sf"/>
</dbReference>
<protein>
    <submittedName>
        <fullName evidence="5">Quinone oxidoreductase</fullName>
    </submittedName>
</protein>
<evidence type="ECO:0000256" key="3">
    <source>
        <dbReference type="SAM" id="MobiDB-lite"/>
    </source>
</evidence>
<dbReference type="EMBL" id="JBAFUR010000003">
    <property type="protein sequence ID" value="MFG1252940.1"/>
    <property type="molecule type" value="Genomic_DNA"/>
</dbReference>
<gene>
    <name evidence="5" type="ORF">V5F30_12075</name>
</gene>
<evidence type="ECO:0000313" key="6">
    <source>
        <dbReference type="Proteomes" id="UP001604043"/>
    </source>
</evidence>
<dbReference type="PROSITE" id="PS01162">
    <property type="entry name" value="QOR_ZETA_CRYSTAL"/>
    <property type="match status" value="1"/>
</dbReference>
<proteinExistence type="predicted"/>
<dbReference type="InterPro" id="IPR013149">
    <property type="entry name" value="ADH-like_C"/>
</dbReference>
<comment type="caution">
    <text evidence="5">The sequence shown here is derived from an EMBL/GenBank/DDBJ whole genome shotgun (WGS) entry which is preliminary data.</text>
</comment>
<dbReference type="SUPFAM" id="SSF50129">
    <property type="entry name" value="GroES-like"/>
    <property type="match status" value="1"/>
</dbReference>